<evidence type="ECO:0000313" key="2">
    <source>
        <dbReference type="EMBL" id="QKZ07104.1"/>
    </source>
</evidence>
<protein>
    <recommendedName>
        <fullName evidence="4">O-antigen ligase domain-containing protein</fullName>
    </recommendedName>
</protein>
<feature type="transmembrane region" description="Helical" evidence="1">
    <location>
        <begin position="76"/>
        <end position="97"/>
    </location>
</feature>
<keyword evidence="3" id="KW-1185">Reference proteome</keyword>
<keyword evidence="1" id="KW-0472">Membrane</keyword>
<name>A0A7D5HA93_9PSED</name>
<sequence length="438" mass="47494">MNPSLPLSRSKRPRIAFSKSLIVLLVAVALIVTETFGGALRYYLDGAGLSVLMYPAKMACLGLFVLELFTFKGGRAFWTMLLLLTIASALGMLHGAAPGNILFSLYMYGPFLFGMVCGTHLEHRKRTLAVVVGLCLLASLGGVLLDKYTTVPWKGYSYNVGDTEVAGNLMWSADGVDRLAGFTRLSTTVAVIIALYSLYLSAFIRSRLMLLTMFGASMATIWITTNKSTAVAYACTLLLMPMLRHRMTCRVLFATVVAIGIALPLVGLTMDFDPNSPAAQAGFLSSFYDRLIYTWPNLAHNQWLQGWQFWGAGFGMVGSTVAAFPVYSATVSMVADNSAMYLWATFGLGGLAVYCLLIPLMSLLRDKPTRLARALVCSCFCLTLISWTTDVPEVAVADLFLGLAVSVALRRKAMPITEGASLHSAVPRSPAFVTPLRT</sequence>
<dbReference type="AlphaFoldDB" id="A0A7D5HA93"/>
<evidence type="ECO:0000256" key="1">
    <source>
        <dbReference type="SAM" id="Phobius"/>
    </source>
</evidence>
<dbReference type="Proteomes" id="UP000509568">
    <property type="component" value="Chromosome"/>
</dbReference>
<accession>A0A7D5HA93</accession>
<feature type="transmembrane region" description="Helical" evidence="1">
    <location>
        <begin position="247"/>
        <end position="266"/>
    </location>
</feature>
<keyword evidence="1" id="KW-1133">Transmembrane helix</keyword>
<dbReference type="KEGG" id="pez:HWQ56_26345"/>
<feature type="transmembrane region" description="Helical" evidence="1">
    <location>
        <begin position="103"/>
        <end position="121"/>
    </location>
</feature>
<dbReference type="EMBL" id="CP056030">
    <property type="protein sequence ID" value="QKZ07104.1"/>
    <property type="molecule type" value="Genomic_DNA"/>
</dbReference>
<feature type="transmembrane region" description="Helical" evidence="1">
    <location>
        <begin position="340"/>
        <end position="364"/>
    </location>
</feature>
<feature type="transmembrane region" description="Helical" evidence="1">
    <location>
        <begin position="185"/>
        <end position="204"/>
    </location>
</feature>
<evidence type="ECO:0008006" key="4">
    <source>
        <dbReference type="Google" id="ProtNLM"/>
    </source>
</evidence>
<keyword evidence="1" id="KW-0812">Transmembrane</keyword>
<gene>
    <name evidence="2" type="ORF">HWQ56_26345</name>
</gene>
<evidence type="ECO:0000313" key="3">
    <source>
        <dbReference type="Proteomes" id="UP000509568"/>
    </source>
</evidence>
<feature type="transmembrane region" description="Helical" evidence="1">
    <location>
        <begin position="47"/>
        <end position="69"/>
    </location>
</feature>
<feature type="transmembrane region" description="Helical" evidence="1">
    <location>
        <begin position="307"/>
        <end position="328"/>
    </location>
</feature>
<reference evidence="2 3" key="1">
    <citation type="submission" date="2020-06" db="EMBL/GenBank/DDBJ databases">
        <title>Pseudomonas eucalypticola sp. nov., an endophyte of Eucalyptus dunnii leaves with biocontrol ability of eucalyptus leaf blight.</title>
        <authorList>
            <person name="Liu Y."/>
            <person name="Song Z."/>
            <person name="Zeng H."/>
            <person name="Lu M."/>
            <person name="Wang X."/>
            <person name="Lian X."/>
            <person name="Zhang Q."/>
        </authorList>
    </citation>
    <scope>NUCLEOTIDE SEQUENCE [LARGE SCALE GENOMIC DNA]</scope>
    <source>
        <strain evidence="2 3">NP-1</strain>
    </source>
</reference>
<feature type="transmembrane region" description="Helical" evidence="1">
    <location>
        <begin position="128"/>
        <end position="145"/>
    </location>
</feature>
<proteinExistence type="predicted"/>
<dbReference type="RefSeq" id="WP_176572106.1">
    <property type="nucleotide sequence ID" value="NZ_CP056030.1"/>
</dbReference>
<organism evidence="2 3">
    <name type="scientific">Pseudomonas eucalypticola</name>
    <dbReference type="NCBI Taxonomy" id="2599595"/>
    <lineage>
        <taxon>Bacteria</taxon>
        <taxon>Pseudomonadati</taxon>
        <taxon>Pseudomonadota</taxon>
        <taxon>Gammaproteobacteria</taxon>
        <taxon>Pseudomonadales</taxon>
        <taxon>Pseudomonadaceae</taxon>
        <taxon>Pseudomonas</taxon>
    </lineage>
</organism>